<gene>
    <name evidence="3" type="ORF">JXQ802_LOCUS50271</name>
</gene>
<dbReference type="EMBL" id="CAJNOL010006471">
    <property type="protein sequence ID" value="CAF1618317.1"/>
    <property type="molecule type" value="Genomic_DNA"/>
</dbReference>
<dbReference type="PANTHER" id="PTHR10656">
    <property type="entry name" value="CELL FATE DETERMINING PROTEIN MAB21-RELATED"/>
    <property type="match status" value="1"/>
</dbReference>
<evidence type="ECO:0000256" key="1">
    <source>
        <dbReference type="ARBA" id="ARBA00008307"/>
    </source>
</evidence>
<name>A0A816C7I0_9BILA</name>
<dbReference type="Gene3D" id="1.10.1410.40">
    <property type="match status" value="1"/>
</dbReference>
<dbReference type="Proteomes" id="UP000663870">
    <property type="component" value="Unassembled WGS sequence"/>
</dbReference>
<sequence>MNKIDSSFLIPGTNKYIEAGEFIDPYRKYFAPLNLVHWMKNMWPINKNDNELLEIHGPSISLFDVHVKQDLELSKLICSYYLKTILFWLCESIDKEQWTYETLYDRFIHFIDYIIVCLEPKMFKTLFYT</sequence>
<protein>
    <recommendedName>
        <fullName evidence="2">Mab-21-like HhH/H2TH-like domain-containing protein</fullName>
    </recommendedName>
</protein>
<proteinExistence type="inferred from homology"/>
<dbReference type="AlphaFoldDB" id="A0A816C7I0"/>
<accession>A0A816C7I0</accession>
<dbReference type="PANTHER" id="PTHR10656:SF42">
    <property type="entry name" value="CYCLIC GMP-AMP SYNTHASE-LIKE PROTEIN-RELATED"/>
    <property type="match status" value="1"/>
</dbReference>
<reference evidence="3" key="1">
    <citation type="submission" date="2021-02" db="EMBL/GenBank/DDBJ databases">
        <authorList>
            <person name="Nowell W R."/>
        </authorList>
    </citation>
    <scope>NUCLEOTIDE SEQUENCE</scope>
</reference>
<dbReference type="InterPro" id="IPR046906">
    <property type="entry name" value="Mab-21_HhH/H2TH-like"/>
</dbReference>
<feature type="domain" description="Mab-21-like HhH/H2TH-like" evidence="2">
    <location>
        <begin position="69"/>
        <end position="125"/>
    </location>
</feature>
<evidence type="ECO:0000259" key="2">
    <source>
        <dbReference type="Pfam" id="PF20266"/>
    </source>
</evidence>
<dbReference type="Pfam" id="PF20266">
    <property type="entry name" value="Mab-21_C"/>
    <property type="match status" value="1"/>
</dbReference>
<comment type="caution">
    <text evidence="3">The sequence shown here is derived from an EMBL/GenBank/DDBJ whole genome shotgun (WGS) entry which is preliminary data.</text>
</comment>
<organism evidence="3 4">
    <name type="scientific">Rotaria sordida</name>
    <dbReference type="NCBI Taxonomy" id="392033"/>
    <lineage>
        <taxon>Eukaryota</taxon>
        <taxon>Metazoa</taxon>
        <taxon>Spiralia</taxon>
        <taxon>Gnathifera</taxon>
        <taxon>Rotifera</taxon>
        <taxon>Eurotatoria</taxon>
        <taxon>Bdelloidea</taxon>
        <taxon>Philodinida</taxon>
        <taxon>Philodinidae</taxon>
        <taxon>Rotaria</taxon>
    </lineage>
</organism>
<keyword evidence="4" id="KW-1185">Reference proteome</keyword>
<evidence type="ECO:0000313" key="4">
    <source>
        <dbReference type="Proteomes" id="UP000663870"/>
    </source>
</evidence>
<comment type="similarity">
    <text evidence="1">Belongs to the mab-21 family.</text>
</comment>
<evidence type="ECO:0000313" key="3">
    <source>
        <dbReference type="EMBL" id="CAF1618317.1"/>
    </source>
</evidence>